<dbReference type="PANTHER" id="PTHR43782">
    <property type="entry name" value="ARGINASE"/>
    <property type="match status" value="1"/>
</dbReference>
<dbReference type="CDD" id="cd09999">
    <property type="entry name" value="Arginase-like_1"/>
    <property type="match status" value="1"/>
</dbReference>
<reference evidence="5" key="2">
    <citation type="journal article" date="2021" name="PeerJ">
        <title>Extensive microbial diversity within the chicken gut microbiome revealed by metagenomics and culture.</title>
        <authorList>
            <person name="Gilroy R."/>
            <person name="Ravi A."/>
            <person name="Getino M."/>
            <person name="Pursley I."/>
            <person name="Horton D.L."/>
            <person name="Alikhan N.F."/>
            <person name="Baker D."/>
            <person name="Gharbi K."/>
            <person name="Hall N."/>
            <person name="Watson M."/>
            <person name="Adriaenssens E.M."/>
            <person name="Foster-Nyarko E."/>
            <person name="Jarju S."/>
            <person name="Secka A."/>
            <person name="Antonio M."/>
            <person name="Oren A."/>
            <person name="Chaudhuri R.R."/>
            <person name="La Ragione R."/>
            <person name="Hildebrand F."/>
            <person name="Pallen M.J."/>
        </authorList>
    </citation>
    <scope>NUCLEOTIDE SEQUENCE</scope>
    <source>
        <strain evidence="5">17213</strain>
    </source>
</reference>
<dbReference type="SUPFAM" id="SSF52768">
    <property type="entry name" value="Arginase/deacetylase"/>
    <property type="match status" value="1"/>
</dbReference>
<keyword evidence="3" id="KW-0464">Manganese</keyword>
<protein>
    <submittedName>
        <fullName evidence="5">Arginase family protein</fullName>
    </submittedName>
</protein>
<dbReference type="InterPro" id="IPR023696">
    <property type="entry name" value="Ureohydrolase_dom_sf"/>
</dbReference>
<reference evidence="5" key="1">
    <citation type="submission" date="2020-10" db="EMBL/GenBank/DDBJ databases">
        <authorList>
            <person name="Gilroy R."/>
        </authorList>
    </citation>
    <scope>NUCLEOTIDE SEQUENCE</scope>
    <source>
        <strain evidence="5">17213</strain>
    </source>
</reference>
<dbReference type="PROSITE" id="PS51409">
    <property type="entry name" value="ARGINASE_2"/>
    <property type="match status" value="1"/>
</dbReference>
<dbReference type="Gene3D" id="3.40.800.10">
    <property type="entry name" value="Ureohydrolase domain"/>
    <property type="match status" value="1"/>
</dbReference>
<accession>A0A9D9DBR9</accession>
<keyword evidence="2" id="KW-0378">Hydrolase</keyword>
<evidence type="ECO:0000256" key="1">
    <source>
        <dbReference type="ARBA" id="ARBA00022723"/>
    </source>
</evidence>
<dbReference type="EMBL" id="JADINH010000154">
    <property type="protein sequence ID" value="MBO8416173.1"/>
    <property type="molecule type" value="Genomic_DNA"/>
</dbReference>
<dbReference type="Proteomes" id="UP000823631">
    <property type="component" value="Unassembled WGS sequence"/>
</dbReference>
<comment type="caution">
    <text evidence="5">The sequence shown here is derived from an EMBL/GenBank/DDBJ whole genome shotgun (WGS) entry which is preliminary data.</text>
</comment>
<comment type="similarity">
    <text evidence="4">Belongs to the arginase family.</text>
</comment>
<dbReference type="GO" id="GO:0005829">
    <property type="term" value="C:cytosol"/>
    <property type="evidence" value="ECO:0007669"/>
    <property type="project" value="TreeGrafter"/>
</dbReference>
<dbReference type="Pfam" id="PF00491">
    <property type="entry name" value="Arginase"/>
    <property type="match status" value="1"/>
</dbReference>
<evidence type="ECO:0000256" key="3">
    <source>
        <dbReference type="ARBA" id="ARBA00023211"/>
    </source>
</evidence>
<sequence length="292" mass="32543">MQAEKTLRLVFGQWQGGNVTRLIPDLDEKSGSQGYSVGAQILDLLLPKTQSEIMRVPVDMRYERREQDKVLDRDIIFRQTKDALKLINISAPDKIVTIGGECSVSVPPFSYLSAKYPDDVCMLWIDAHPDITLPGDAYNGWHAMAVSALLGKADSKICDELPGLIKPEHVLYLGLRDWERDEIKQREQNWGLKHLTPEDLSCGPDKLIAFLQQCPCSKVVVHFDLDVLDPADIFCAVGNVPNGLKLQQCVELIKTAALYKDLVGLTVAELLPRTVIRLTNALKELPLISAQS</sequence>
<dbReference type="GO" id="GO:0030145">
    <property type="term" value="F:manganese ion binding"/>
    <property type="evidence" value="ECO:0007669"/>
    <property type="project" value="TreeGrafter"/>
</dbReference>
<proteinExistence type="inferred from homology"/>
<name>A0A9D9DBR9_9GAMM</name>
<keyword evidence="1" id="KW-0479">Metal-binding</keyword>
<evidence type="ECO:0000256" key="2">
    <source>
        <dbReference type="ARBA" id="ARBA00022801"/>
    </source>
</evidence>
<dbReference type="InterPro" id="IPR006035">
    <property type="entry name" value="Ureohydrolase"/>
</dbReference>
<evidence type="ECO:0000313" key="6">
    <source>
        <dbReference type="Proteomes" id="UP000823631"/>
    </source>
</evidence>
<evidence type="ECO:0000256" key="4">
    <source>
        <dbReference type="PROSITE-ProRule" id="PRU00742"/>
    </source>
</evidence>
<dbReference type="AlphaFoldDB" id="A0A9D9DBR9"/>
<gene>
    <name evidence="5" type="ORF">IAB19_07335</name>
</gene>
<evidence type="ECO:0000313" key="5">
    <source>
        <dbReference type="EMBL" id="MBO8416173.1"/>
    </source>
</evidence>
<organism evidence="5 6">
    <name type="scientific">Candidatus Avisuccinivibrio stercorigallinarum</name>
    <dbReference type="NCBI Taxonomy" id="2840704"/>
    <lineage>
        <taxon>Bacteria</taxon>
        <taxon>Pseudomonadati</taxon>
        <taxon>Pseudomonadota</taxon>
        <taxon>Gammaproteobacteria</taxon>
        <taxon>Aeromonadales</taxon>
        <taxon>Succinivibrionaceae</taxon>
        <taxon>Succinivibrionaceae incertae sedis</taxon>
        <taxon>Candidatus Avisuccinivibrio</taxon>
    </lineage>
</organism>
<dbReference type="PANTHER" id="PTHR43782:SF3">
    <property type="entry name" value="ARGINASE"/>
    <property type="match status" value="1"/>
</dbReference>
<dbReference type="GO" id="GO:0004053">
    <property type="term" value="F:arginase activity"/>
    <property type="evidence" value="ECO:0007669"/>
    <property type="project" value="TreeGrafter"/>
</dbReference>